<dbReference type="Proteomes" id="UP000037600">
    <property type="component" value="Unassembled WGS sequence"/>
</dbReference>
<keyword evidence="1" id="KW-0812">Transmembrane</keyword>
<keyword evidence="1" id="KW-1133">Transmembrane helix</keyword>
<feature type="transmembrane region" description="Helical" evidence="1">
    <location>
        <begin position="6"/>
        <end position="26"/>
    </location>
</feature>
<accession>A0A0J8GU19</accession>
<sequence>MSVYEVLNIAVQLGMILIIASGFVYARKQFNLHTKSHEWERMMLTQNAIVDFRKNQSLKNISTKLGYLGNEHELSLSEMNSAFELDSELRADVHMYLNQIEILCAGLLNGVYEEKLIQDSMGNTIGYAFDFFKPYIEQRRTDLTPNLYAKTEQVVNNWSQLKEN</sequence>
<evidence type="ECO:0000313" key="2">
    <source>
        <dbReference type="EMBL" id="KMT66260.1"/>
    </source>
</evidence>
<dbReference type="RefSeq" id="WP_048690243.1">
    <property type="nucleotide sequence ID" value="NZ_KQ130484.1"/>
</dbReference>
<name>A0A0J8GU19_9ALTE</name>
<reference evidence="2 3" key="1">
    <citation type="submission" date="2015-04" db="EMBL/GenBank/DDBJ databases">
        <title>Draft Genome Sequence of the Novel Agar-Digesting Marine Bacterium Q1.</title>
        <authorList>
            <person name="Li Y."/>
            <person name="Li D."/>
            <person name="Chen G."/>
            <person name="Du Z."/>
        </authorList>
    </citation>
    <scope>NUCLEOTIDE SEQUENCE [LARGE SCALE GENOMIC DNA]</scope>
    <source>
        <strain evidence="2 3">Q1</strain>
    </source>
</reference>
<dbReference type="STRING" id="1513271.XM47_04510"/>
<evidence type="ECO:0008006" key="4">
    <source>
        <dbReference type="Google" id="ProtNLM"/>
    </source>
</evidence>
<keyword evidence="1" id="KW-0472">Membrane</keyword>
<dbReference type="AlphaFoldDB" id="A0A0J8GU19"/>
<evidence type="ECO:0000313" key="3">
    <source>
        <dbReference type="Proteomes" id="UP000037600"/>
    </source>
</evidence>
<protein>
    <recommendedName>
        <fullName evidence="4">DUF4760 domain-containing protein</fullName>
    </recommendedName>
</protein>
<comment type="caution">
    <text evidence="2">The sequence shown here is derived from an EMBL/GenBank/DDBJ whole genome shotgun (WGS) entry which is preliminary data.</text>
</comment>
<dbReference type="EMBL" id="LAZL01000005">
    <property type="protein sequence ID" value="KMT66260.1"/>
    <property type="molecule type" value="Genomic_DNA"/>
</dbReference>
<proteinExistence type="predicted"/>
<dbReference type="Pfam" id="PF15956">
    <property type="entry name" value="DUF4760"/>
    <property type="match status" value="1"/>
</dbReference>
<gene>
    <name evidence="2" type="ORF">XM47_04510</name>
</gene>
<organism evidence="2 3">
    <name type="scientific">Catenovulum maritimum</name>
    <dbReference type="NCBI Taxonomy" id="1513271"/>
    <lineage>
        <taxon>Bacteria</taxon>
        <taxon>Pseudomonadati</taxon>
        <taxon>Pseudomonadota</taxon>
        <taxon>Gammaproteobacteria</taxon>
        <taxon>Alteromonadales</taxon>
        <taxon>Alteromonadaceae</taxon>
        <taxon>Catenovulum</taxon>
    </lineage>
</organism>
<evidence type="ECO:0000256" key="1">
    <source>
        <dbReference type="SAM" id="Phobius"/>
    </source>
</evidence>
<dbReference type="OrthoDB" id="9828705at2"/>
<dbReference type="InterPro" id="IPR031876">
    <property type="entry name" value="DUF4760"/>
</dbReference>
<keyword evidence="3" id="KW-1185">Reference proteome</keyword>